<sequence length="636" mass="69173">MSTPTPPNDWNGQAQPPAHPSPGAPNPGVSQQTHQDAKNLSDGEWHRMHPLTPLLRGGLTLLVFIGVLIAWGRDRIIGWFFPDAYGYYEDDPITMLLESGWLIAAIAAVVVILILCVVGFYVSYRMRTFRITGDVVELREGILNRKHRRAPLGRIQSIEMQKPWLARIFGLAKLEIEQASSDGKVELSFLKADLATALRGEILHRASGRKREEGQATPQGQMAPQGHTSGFSQQPGAHAGFVGGVRNEFLNPEADLQQQEHQLVSMHAGRLIASSFLNFLPWAVFLTIAIIVIVVATGEWLILLGFVPTAIITVVAVFGQLIGQLRFSVASTVNGIRVSRGLASVTSETIPPGRIFSITVTQPMMWRPFGWWKVSYGRATMPTASSNGNSQASLGTVLLPVGNRADVEAILRLVISPDRVPFVMHEALEGSRGIEAGFITSPKRARAFRWFSLKRNGMHANDELFVLRKGRIWRTVNIVPAARVQSVSISQGPIYGLAKLARVQFHTVGLLGLMSLGAMDQNDVNVIFGHANTTVRGAMVSDKSETWGSDGEAAKPAFDGPPPSPAYAVAPETLQHLQPPAGPPMGARIVQTGPPAHPSASQPPQADPNRWTQFSPGAQQTGDQFGDQQSDYQDGR</sequence>
<dbReference type="PANTHER" id="PTHR34473:SF2">
    <property type="entry name" value="UPF0699 TRANSMEMBRANE PROTEIN YDBT"/>
    <property type="match status" value="1"/>
</dbReference>
<evidence type="ECO:0000256" key="2">
    <source>
        <dbReference type="SAM" id="Phobius"/>
    </source>
</evidence>
<dbReference type="InterPro" id="IPR005182">
    <property type="entry name" value="YdbS-like_PH"/>
</dbReference>
<feature type="region of interest" description="Disordered" evidence="1">
    <location>
        <begin position="208"/>
        <end position="230"/>
    </location>
</feature>
<feature type="compositionally biased region" description="Low complexity" evidence="1">
    <location>
        <begin position="598"/>
        <end position="608"/>
    </location>
</feature>
<feature type="transmembrane region" description="Helical" evidence="2">
    <location>
        <begin position="54"/>
        <end position="72"/>
    </location>
</feature>
<feature type="compositionally biased region" description="Polar residues" evidence="1">
    <location>
        <begin position="610"/>
        <end position="636"/>
    </location>
</feature>
<dbReference type="PANTHER" id="PTHR34473">
    <property type="entry name" value="UPF0699 TRANSMEMBRANE PROTEIN YDBS"/>
    <property type="match status" value="1"/>
</dbReference>
<gene>
    <name evidence="4" type="ORF">CZ674_03025</name>
</gene>
<feature type="domain" description="YdbS-like PH" evidence="3">
    <location>
        <begin position="124"/>
        <end position="201"/>
    </location>
</feature>
<feature type="transmembrane region" description="Helical" evidence="2">
    <location>
        <begin position="101"/>
        <end position="122"/>
    </location>
</feature>
<dbReference type="Pfam" id="PF03703">
    <property type="entry name" value="bPH_2"/>
    <property type="match status" value="2"/>
</dbReference>
<feature type="region of interest" description="Disordered" evidence="1">
    <location>
        <begin position="1"/>
        <end position="40"/>
    </location>
</feature>
<evidence type="ECO:0000259" key="3">
    <source>
        <dbReference type="Pfam" id="PF03703"/>
    </source>
</evidence>
<dbReference type="AlphaFoldDB" id="A0A1R4F829"/>
<organism evidence="4 5">
    <name type="scientific">Agrococcus casei LMG 22410</name>
    <dbReference type="NCBI Taxonomy" id="1255656"/>
    <lineage>
        <taxon>Bacteria</taxon>
        <taxon>Bacillati</taxon>
        <taxon>Actinomycetota</taxon>
        <taxon>Actinomycetes</taxon>
        <taxon>Micrococcales</taxon>
        <taxon>Microbacteriaceae</taxon>
        <taxon>Agrococcus</taxon>
    </lineage>
</organism>
<feature type="region of interest" description="Disordered" evidence="1">
    <location>
        <begin position="542"/>
        <end position="636"/>
    </location>
</feature>
<protein>
    <submittedName>
        <fullName evidence="4">Membrane-flanked domain</fullName>
    </submittedName>
</protein>
<proteinExistence type="predicted"/>
<evidence type="ECO:0000313" key="4">
    <source>
        <dbReference type="EMBL" id="SJM52130.1"/>
    </source>
</evidence>
<keyword evidence="2" id="KW-1133">Transmembrane helix</keyword>
<reference evidence="4 5" key="1">
    <citation type="submission" date="2017-02" db="EMBL/GenBank/DDBJ databases">
        <authorList>
            <person name="Peterson S.W."/>
        </authorList>
    </citation>
    <scope>NUCLEOTIDE SEQUENCE [LARGE SCALE GENOMIC DNA]</scope>
    <source>
        <strain evidence="4 5">LMG 22410</strain>
    </source>
</reference>
<dbReference type="RefSeq" id="WP_086991067.1">
    <property type="nucleotide sequence ID" value="NZ_FUHU01000020.1"/>
</dbReference>
<dbReference type="Proteomes" id="UP000195787">
    <property type="component" value="Unassembled WGS sequence"/>
</dbReference>
<keyword evidence="2" id="KW-0812">Transmembrane</keyword>
<feature type="domain" description="YdbS-like PH" evidence="3">
    <location>
        <begin position="457"/>
        <end position="523"/>
    </location>
</feature>
<feature type="transmembrane region" description="Helical" evidence="2">
    <location>
        <begin position="276"/>
        <end position="296"/>
    </location>
</feature>
<keyword evidence="2" id="KW-0472">Membrane</keyword>
<evidence type="ECO:0000256" key="1">
    <source>
        <dbReference type="SAM" id="MobiDB-lite"/>
    </source>
</evidence>
<dbReference type="OrthoDB" id="3190163at2"/>
<accession>A0A1R4F829</accession>
<evidence type="ECO:0000313" key="5">
    <source>
        <dbReference type="Proteomes" id="UP000195787"/>
    </source>
</evidence>
<feature type="transmembrane region" description="Helical" evidence="2">
    <location>
        <begin position="302"/>
        <end position="322"/>
    </location>
</feature>
<keyword evidence="5" id="KW-1185">Reference proteome</keyword>
<dbReference type="EMBL" id="FUHU01000020">
    <property type="protein sequence ID" value="SJM52130.1"/>
    <property type="molecule type" value="Genomic_DNA"/>
</dbReference>
<name>A0A1R4F829_9MICO</name>
<dbReference type="GeneID" id="303172177"/>
<feature type="compositionally biased region" description="Polar residues" evidence="1">
    <location>
        <begin position="216"/>
        <end position="230"/>
    </location>
</feature>